<dbReference type="InterPro" id="IPR007889">
    <property type="entry name" value="HTH_Psq"/>
</dbReference>
<gene>
    <name evidence="4" type="primary">LOC136076304</name>
</gene>
<accession>A0ABM4BAF5</accession>
<dbReference type="Pfam" id="PF00078">
    <property type="entry name" value="RVT_1"/>
    <property type="match status" value="1"/>
</dbReference>
<keyword evidence="3" id="KW-1185">Reference proteome</keyword>
<reference evidence="3" key="1">
    <citation type="submission" date="2025-05" db="UniProtKB">
        <authorList>
            <consortium name="RefSeq"/>
        </authorList>
    </citation>
    <scope>NUCLEOTIDE SEQUENCE [LARGE SCALE GENOMIC DNA]</scope>
</reference>
<feature type="domain" description="Reverse transcriptase" evidence="1">
    <location>
        <begin position="64"/>
        <end position="170"/>
    </location>
</feature>
<evidence type="ECO:0000259" key="2">
    <source>
        <dbReference type="Pfam" id="PF05225"/>
    </source>
</evidence>
<dbReference type="Pfam" id="PF05225">
    <property type="entry name" value="HTH_psq"/>
    <property type="match status" value="1"/>
</dbReference>
<proteinExistence type="predicted"/>
<dbReference type="Proteomes" id="UP001652625">
    <property type="component" value="Chromosome 02"/>
</dbReference>
<sequence>MISAIKHVRSEPSFSVRKAEILYNVPRITLRDRISGKVVIGVKPGIKPHDYITRNVDQGVPVDVVLLDFAKAFDTVPHQRLISKLKAYGISGLALNWFQAFLSNRRQRVVMEDYVSTWAEVYSRVPQGSVLGPLLFILYINDLPESLKNNSKLYADDTKIICKLNTSDSERDLGVIFSDNLKWKNPFAVPVWAPYQKQDIVFLEKVQRRATKLIPQINKLCYEDRLACLRMPSLVKRRQRGDIIQLYKIFNGYDKIEFTENHSFKSNCTRGHILKYSKDFLKHKYRENILLNRAANYWNALPETVVKAISINSFKARLDRCESNHHETQLSKLSLAMNKEKSFKENTDKKTTSDYYEYCGQILWTNNVGEFREDIKLVASEFNLADGLTRVPGKMLKMVKKPSEIAATTMVRKNVLHIAQL</sequence>
<organism evidence="3 4">
    <name type="scientific">Hydra vulgaris</name>
    <name type="common">Hydra</name>
    <name type="synonym">Hydra attenuata</name>
    <dbReference type="NCBI Taxonomy" id="6087"/>
    <lineage>
        <taxon>Eukaryota</taxon>
        <taxon>Metazoa</taxon>
        <taxon>Cnidaria</taxon>
        <taxon>Hydrozoa</taxon>
        <taxon>Hydroidolina</taxon>
        <taxon>Anthoathecata</taxon>
        <taxon>Aplanulata</taxon>
        <taxon>Hydridae</taxon>
        <taxon>Hydra</taxon>
    </lineage>
</organism>
<evidence type="ECO:0000313" key="3">
    <source>
        <dbReference type="Proteomes" id="UP001652625"/>
    </source>
</evidence>
<evidence type="ECO:0000259" key="1">
    <source>
        <dbReference type="Pfam" id="PF00078"/>
    </source>
</evidence>
<protein>
    <submittedName>
        <fullName evidence="4">Uncharacterized protein LOC136076304</fullName>
    </submittedName>
</protein>
<dbReference type="RefSeq" id="XP_065645851.1">
    <property type="nucleotide sequence ID" value="XM_065789779.1"/>
</dbReference>
<evidence type="ECO:0000313" key="4">
    <source>
        <dbReference type="RefSeq" id="XP_065645851.1"/>
    </source>
</evidence>
<reference evidence="4" key="2">
    <citation type="submission" date="2025-08" db="UniProtKB">
        <authorList>
            <consortium name="RefSeq"/>
        </authorList>
    </citation>
    <scope>IDENTIFICATION</scope>
</reference>
<feature type="domain" description="HTH psq-type" evidence="2">
    <location>
        <begin position="1"/>
        <end position="37"/>
    </location>
</feature>
<name>A0ABM4BAF5_HYDVU</name>
<dbReference type="Gene3D" id="1.10.10.60">
    <property type="entry name" value="Homeodomain-like"/>
    <property type="match status" value="1"/>
</dbReference>
<dbReference type="PANTHER" id="PTHR33332">
    <property type="entry name" value="REVERSE TRANSCRIPTASE DOMAIN-CONTAINING PROTEIN"/>
    <property type="match status" value="1"/>
</dbReference>
<dbReference type="InterPro" id="IPR000477">
    <property type="entry name" value="RT_dom"/>
</dbReference>
<dbReference type="GeneID" id="136076304"/>